<name>A0A7C1G288_THERO</name>
<comment type="similarity">
    <text evidence="2">Belongs to the disproportionating enzyme family.</text>
</comment>
<proteinExistence type="inferred from homology"/>
<organism evidence="10">
    <name type="scientific">Thermomicrobium roseum</name>
    <dbReference type="NCBI Taxonomy" id="500"/>
    <lineage>
        <taxon>Bacteria</taxon>
        <taxon>Pseudomonadati</taxon>
        <taxon>Thermomicrobiota</taxon>
        <taxon>Thermomicrobia</taxon>
        <taxon>Thermomicrobiales</taxon>
        <taxon>Thermomicrobiaceae</taxon>
        <taxon>Thermomicrobium</taxon>
    </lineage>
</organism>
<evidence type="ECO:0000256" key="9">
    <source>
        <dbReference type="ARBA" id="ARBA00031501"/>
    </source>
</evidence>
<evidence type="ECO:0000256" key="3">
    <source>
        <dbReference type="ARBA" id="ARBA00012560"/>
    </source>
</evidence>
<dbReference type="PANTHER" id="PTHR32438:SF5">
    <property type="entry name" value="4-ALPHA-GLUCANOTRANSFERASE DPE1, CHLOROPLASTIC_AMYLOPLASTIC"/>
    <property type="match status" value="1"/>
</dbReference>
<dbReference type="InterPro" id="IPR003385">
    <property type="entry name" value="Glyco_hydro_77"/>
</dbReference>
<evidence type="ECO:0000256" key="4">
    <source>
        <dbReference type="ARBA" id="ARBA00020295"/>
    </source>
</evidence>
<dbReference type="EC" id="2.4.1.25" evidence="3"/>
<dbReference type="EMBL" id="DSJL01000011">
    <property type="protein sequence ID" value="HEF65550.1"/>
    <property type="molecule type" value="Genomic_DNA"/>
</dbReference>
<gene>
    <name evidence="10" type="ORF">ENP47_08145</name>
</gene>
<evidence type="ECO:0000256" key="7">
    <source>
        <dbReference type="ARBA" id="ARBA00023277"/>
    </source>
</evidence>
<evidence type="ECO:0000256" key="8">
    <source>
        <dbReference type="ARBA" id="ARBA00031423"/>
    </source>
</evidence>
<evidence type="ECO:0000256" key="2">
    <source>
        <dbReference type="ARBA" id="ARBA00005684"/>
    </source>
</evidence>
<comment type="caution">
    <text evidence="10">The sequence shown here is derived from an EMBL/GenBank/DDBJ whole genome shotgun (WGS) entry which is preliminary data.</text>
</comment>
<protein>
    <recommendedName>
        <fullName evidence="4">4-alpha-glucanotransferase</fullName>
        <ecNumber evidence="3">2.4.1.25</ecNumber>
    </recommendedName>
    <alternativeName>
        <fullName evidence="8">Amylomaltase</fullName>
    </alternativeName>
    <alternativeName>
        <fullName evidence="9">Disproportionating enzyme</fullName>
    </alternativeName>
</protein>
<sequence>MNRFAALRALAHDAGLQLAYRDIAGVRQVARVEQLLATLRALGIPIRTPEEAATLLRERWQARLERRCEPVHVWTHGRGTPRLRLLLPAEPRGRFELLVRSENDDVLHLVVSSEELTTVQPAAPLAPSLDFTCMQVELPLHYRLPIGYHEVEIACPDGRITRTLLMVRPATVRPPEDVGLNSVWGVFLPLYAAWREEPRDGATYRRLQELAAWTRQCGGALVGTLPLLPTFLGDDPYDPSPYAPVSRLAWSEFFVDLRALPLPVDVEEYQLTTVPGASGTRLVDYQTSWQQRFAALKVASHQLAQQPALRQEIETWLDTHPILAEYARFRAAVDRFGRPSRWSSSLRVELLRSEVGPGEPAWPYAVAQWLAAQQIATVGHDALYLDLPLGVHPEGFDVWRWPHLFATDASAGAPPDPFFAEGQVWGFPPLHPERVREDGYRYVRAVFTHHLGTARLLRIDHVMGFHRLYWVPAQASGREGVYVRYPAEEYYAVLAIESYRTGCAVAGEDLGTVPRAVRQAMAREGLLRLWVLPFERRNGTFTTPPRLCVASLDTHDLPPFAALWDEWGQDIQRAVVAWLASAGFLEQHTAPRLNDVIGALLRFLGSSDAAVVLVNLEDLWGERHPQNRPGTGLEQPNWRRLAQYGMADFATTPVVLELLKTLNRAREKSRQRAASAPTRPSHNRLGKGV</sequence>
<dbReference type="Gene3D" id="3.20.20.80">
    <property type="entry name" value="Glycosidases"/>
    <property type="match status" value="1"/>
</dbReference>
<accession>A0A7C1G288</accession>
<dbReference type="InterPro" id="IPR017853">
    <property type="entry name" value="GH"/>
</dbReference>
<dbReference type="PANTHER" id="PTHR32438">
    <property type="entry name" value="4-ALPHA-GLUCANOTRANSFERASE DPE1, CHLOROPLASTIC/AMYLOPLASTIC"/>
    <property type="match status" value="1"/>
</dbReference>
<keyword evidence="6 10" id="KW-0808">Transferase</keyword>
<dbReference type="SUPFAM" id="SSF51445">
    <property type="entry name" value="(Trans)glycosidases"/>
    <property type="match status" value="1"/>
</dbReference>
<evidence type="ECO:0000256" key="5">
    <source>
        <dbReference type="ARBA" id="ARBA00022676"/>
    </source>
</evidence>
<comment type="catalytic activity">
    <reaction evidence="1">
        <text>Transfers a segment of a (1-&gt;4)-alpha-D-glucan to a new position in an acceptor, which may be glucose or a (1-&gt;4)-alpha-D-glucan.</text>
        <dbReference type="EC" id="2.4.1.25"/>
    </reaction>
</comment>
<evidence type="ECO:0000256" key="6">
    <source>
        <dbReference type="ARBA" id="ARBA00022679"/>
    </source>
</evidence>
<dbReference type="Pfam" id="PF02446">
    <property type="entry name" value="Glyco_hydro_77"/>
    <property type="match status" value="1"/>
</dbReference>
<dbReference type="GO" id="GO:0004134">
    <property type="term" value="F:4-alpha-glucanotransferase activity"/>
    <property type="evidence" value="ECO:0007669"/>
    <property type="project" value="UniProtKB-EC"/>
</dbReference>
<keyword evidence="7" id="KW-0119">Carbohydrate metabolism</keyword>
<dbReference type="AlphaFoldDB" id="A0A7C1G288"/>
<evidence type="ECO:0000256" key="1">
    <source>
        <dbReference type="ARBA" id="ARBA00000439"/>
    </source>
</evidence>
<keyword evidence="5" id="KW-0328">Glycosyltransferase</keyword>
<reference evidence="10" key="1">
    <citation type="journal article" date="2020" name="mSystems">
        <title>Genome- and Community-Level Interaction Insights into Carbon Utilization and Element Cycling Functions of Hydrothermarchaeota in Hydrothermal Sediment.</title>
        <authorList>
            <person name="Zhou Z."/>
            <person name="Liu Y."/>
            <person name="Xu W."/>
            <person name="Pan J."/>
            <person name="Luo Z.H."/>
            <person name="Li M."/>
        </authorList>
    </citation>
    <scope>NUCLEOTIDE SEQUENCE [LARGE SCALE GENOMIC DNA]</scope>
    <source>
        <strain evidence="10">SpSt-222</strain>
    </source>
</reference>
<dbReference type="GO" id="GO:0005975">
    <property type="term" value="P:carbohydrate metabolic process"/>
    <property type="evidence" value="ECO:0007669"/>
    <property type="project" value="InterPro"/>
</dbReference>
<evidence type="ECO:0000313" key="10">
    <source>
        <dbReference type="EMBL" id="HEF65550.1"/>
    </source>
</evidence>